<keyword evidence="10" id="KW-1185">Reference proteome</keyword>
<evidence type="ECO:0000313" key="9">
    <source>
        <dbReference type="EMBL" id="KDN43114.1"/>
    </source>
</evidence>
<accession>A0A066VWC3</accession>
<name>A0A066VWC3_TILAU</name>
<comment type="caution">
    <text evidence="9">The sequence shown here is derived from an EMBL/GenBank/DDBJ whole genome shotgun (WGS) entry which is preliminary data.</text>
</comment>
<feature type="transmembrane region" description="Helical" evidence="7">
    <location>
        <begin position="477"/>
        <end position="496"/>
    </location>
</feature>
<feature type="transmembrane region" description="Helical" evidence="7">
    <location>
        <begin position="414"/>
        <end position="435"/>
    </location>
</feature>
<evidence type="ECO:0000256" key="6">
    <source>
        <dbReference type="SAM" id="MobiDB-lite"/>
    </source>
</evidence>
<feature type="transmembrane region" description="Helical" evidence="7">
    <location>
        <begin position="224"/>
        <end position="244"/>
    </location>
</feature>
<evidence type="ECO:0000256" key="5">
    <source>
        <dbReference type="ARBA" id="ARBA00023136"/>
    </source>
</evidence>
<keyword evidence="2" id="KW-0813">Transport</keyword>
<dbReference type="InParanoid" id="A0A066VWC3"/>
<dbReference type="PANTHER" id="PTHR23502:SF132">
    <property type="entry name" value="POLYAMINE TRANSPORTER 2-RELATED"/>
    <property type="match status" value="1"/>
</dbReference>
<dbReference type="PROSITE" id="PS00216">
    <property type="entry name" value="SUGAR_TRANSPORT_1"/>
    <property type="match status" value="1"/>
</dbReference>
<reference evidence="9 10" key="1">
    <citation type="submission" date="2014-05" db="EMBL/GenBank/DDBJ databases">
        <title>Draft genome sequence of a rare smut relative, Tilletiaria anomala UBC 951.</title>
        <authorList>
            <consortium name="DOE Joint Genome Institute"/>
            <person name="Toome M."/>
            <person name="Kuo A."/>
            <person name="Henrissat B."/>
            <person name="Lipzen A."/>
            <person name="Tritt A."/>
            <person name="Yoshinaga Y."/>
            <person name="Zane M."/>
            <person name="Barry K."/>
            <person name="Grigoriev I.V."/>
            <person name="Spatafora J.W."/>
            <person name="Aimea M.C."/>
        </authorList>
    </citation>
    <scope>NUCLEOTIDE SEQUENCE [LARGE SCALE GENOMIC DNA]</scope>
    <source>
        <strain evidence="9 10">UBC 951</strain>
    </source>
</reference>
<evidence type="ECO:0000256" key="2">
    <source>
        <dbReference type="ARBA" id="ARBA00022448"/>
    </source>
</evidence>
<dbReference type="STRING" id="1037660.A0A066VWC3"/>
<dbReference type="PROSITE" id="PS50850">
    <property type="entry name" value="MFS"/>
    <property type="match status" value="1"/>
</dbReference>
<dbReference type="SUPFAM" id="SSF103473">
    <property type="entry name" value="MFS general substrate transporter"/>
    <property type="match status" value="1"/>
</dbReference>
<feature type="transmembrane region" description="Helical" evidence="7">
    <location>
        <begin position="95"/>
        <end position="115"/>
    </location>
</feature>
<gene>
    <name evidence="9" type="ORF">K437DRAFT_225841</name>
</gene>
<dbReference type="EMBL" id="JMSN01000064">
    <property type="protein sequence ID" value="KDN43114.1"/>
    <property type="molecule type" value="Genomic_DNA"/>
</dbReference>
<dbReference type="Pfam" id="PF07690">
    <property type="entry name" value="MFS_1"/>
    <property type="match status" value="1"/>
</dbReference>
<dbReference type="InterPro" id="IPR011701">
    <property type="entry name" value="MFS"/>
</dbReference>
<feature type="transmembrane region" description="Helical" evidence="7">
    <location>
        <begin position="158"/>
        <end position="178"/>
    </location>
</feature>
<dbReference type="GO" id="GO:0005886">
    <property type="term" value="C:plasma membrane"/>
    <property type="evidence" value="ECO:0007669"/>
    <property type="project" value="TreeGrafter"/>
</dbReference>
<dbReference type="GeneID" id="25262542"/>
<dbReference type="GO" id="GO:0022857">
    <property type="term" value="F:transmembrane transporter activity"/>
    <property type="evidence" value="ECO:0007669"/>
    <property type="project" value="InterPro"/>
</dbReference>
<keyword evidence="3 7" id="KW-0812">Transmembrane</keyword>
<feature type="transmembrane region" description="Helical" evidence="7">
    <location>
        <begin position="340"/>
        <end position="364"/>
    </location>
</feature>
<evidence type="ECO:0000256" key="4">
    <source>
        <dbReference type="ARBA" id="ARBA00022989"/>
    </source>
</evidence>
<feature type="transmembrane region" description="Helical" evidence="7">
    <location>
        <begin position="447"/>
        <end position="465"/>
    </location>
</feature>
<evidence type="ECO:0000256" key="7">
    <source>
        <dbReference type="SAM" id="Phobius"/>
    </source>
</evidence>
<evidence type="ECO:0000313" key="10">
    <source>
        <dbReference type="Proteomes" id="UP000027361"/>
    </source>
</evidence>
<comment type="subcellular location">
    <subcellularLocation>
        <location evidence="1">Membrane</location>
        <topology evidence="1">Multi-pass membrane protein</topology>
    </subcellularLocation>
</comment>
<dbReference type="PANTHER" id="PTHR23502">
    <property type="entry name" value="MAJOR FACILITATOR SUPERFAMILY"/>
    <property type="match status" value="1"/>
</dbReference>
<feature type="region of interest" description="Disordered" evidence="6">
    <location>
        <begin position="1"/>
        <end position="34"/>
    </location>
</feature>
<dbReference type="InterPro" id="IPR005829">
    <property type="entry name" value="Sugar_transporter_CS"/>
</dbReference>
<evidence type="ECO:0000256" key="3">
    <source>
        <dbReference type="ARBA" id="ARBA00022692"/>
    </source>
</evidence>
<evidence type="ECO:0000259" key="8">
    <source>
        <dbReference type="PROSITE" id="PS50850"/>
    </source>
</evidence>
<feature type="compositionally biased region" description="Low complexity" evidence="6">
    <location>
        <begin position="15"/>
        <end position="24"/>
    </location>
</feature>
<sequence>MQRAAPAPATPTPLPAGATSSSASFVKEKEDGGSEEDPYLVRFAAGDLANPRNWPTWKKVLTIGCISTNAFIISLMASAYLFVSETAKVQFDSTTNVATLGFVLYVMMWGASGLLLSPLSDQYGRKYVLSGSSLLWTLFHVSAARAANMQTLLVCRALAGLTGSASMVLGASVSVEMFTGINVARGSTLFMLNVFLGPVLGPCVGGIIASFAKPIISDDAGWRIVFYIAIVAGTIFTVIYFTIYPESHHATILRQRARQLRQQHSDKPYATEIERQGSITLVRKLAAVITTAATMLVSEPVILFIALWQVVITGVVYSFFDSAVVVYGPGGHNFAPWQIGLTFLGMGVGMLLASCTCLTLELMWYVKQTVKRQGSLPPELRIPPAIIYSCICFCGLFTFAGTTSSNKIHWSGPVIASGIFAFGFLNLINSTFLYLVDTFGIRSGSAVAAVGLVRCVATSAFPLFSTQFYRNVGPQNATIILACVCVAMTAIPPIAYKYGVVLRGMSKYAIKG</sequence>
<organism evidence="9 10">
    <name type="scientific">Tilletiaria anomala (strain ATCC 24038 / CBS 436.72 / UBC 951)</name>
    <dbReference type="NCBI Taxonomy" id="1037660"/>
    <lineage>
        <taxon>Eukaryota</taxon>
        <taxon>Fungi</taxon>
        <taxon>Dikarya</taxon>
        <taxon>Basidiomycota</taxon>
        <taxon>Ustilaginomycotina</taxon>
        <taxon>Exobasidiomycetes</taxon>
        <taxon>Georgefischeriales</taxon>
        <taxon>Tilletiariaceae</taxon>
        <taxon>Tilletiaria</taxon>
    </lineage>
</organism>
<feature type="transmembrane region" description="Helical" evidence="7">
    <location>
        <begin position="60"/>
        <end position="83"/>
    </location>
</feature>
<dbReference type="OrthoDB" id="3561359at2759"/>
<protein>
    <submittedName>
        <fullName evidence="9">MFS general substrate transporter</fullName>
    </submittedName>
</protein>
<dbReference type="InterPro" id="IPR020846">
    <property type="entry name" value="MFS_dom"/>
</dbReference>
<dbReference type="HOGENOM" id="CLU_008455_11_6_1"/>
<feature type="transmembrane region" description="Helical" evidence="7">
    <location>
        <begin position="190"/>
        <end position="212"/>
    </location>
</feature>
<keyword evidence="4 7" id="KW-1133">Transmembrane helix</keyword>
<feature type="domain" description="Major facilitator superfamily (MFS) profile" evidence="8">
    <location>
        <begin position="62"/>
        <end position="500"/>
    </location>
</feature>
<evidence type="ECO:0000256" key="1">
    <source>
        <dbReference type="ARBA" id="ARBA00004141"/>
    </source>
</evidence>
<dbReference type="GO" id="GO:0042908">
    <property type="term" value="P:xenobiotic transport"/>
    <property type="evidence" value="ECO:0007669"/>
    <property type="project" value="UniProtKB-ARBA"/>
</dbReference>
<dbReference type="AlphaFoldDB" id="A0A066VWC3"/>
<dbReference type="InterPro" id="IPR036259">
    <property type="entry name" value="MFS_trans_sf"/>
</dbReference>
<feature type="transmembrane region" description="Helical" evidence="7">
    <location>
        <begin position="385"/>
        <end position="402"/>
    </location>
</feature>
<proteinExistence type="predicted"/>
<dbReference type="Proteomes" id="UP000027361">
    <property type="component" value="Unassembled WGS sequence"/>
</dbReference>
<keyword evidence="5 7" id="KW-0472">Membrane</keyword>
<dbReference type="RefSeq" id="XP_013242281.1">
    <property type="nucleotide sequence ID" value="XM_013386827.1"/>
</dbReference>
<dbReference type="Gene3D" id="1.20.1250.20">
    <property type="entry name" value="MFS general substrate transporter like domains"/>
    <property type="match status" value="1"/>
</dbReference>
<dbReference type="GO" id="GO:0140115">
    <property type="term" value="P:export across plasma membrane"/>
    <property type="evidence" value="ECO:0007669"/>
    <property type="project" value="UniProtKB-ARBA"/>
</dbReference>